<dbReference type="SUPFAM" id="SSF140453">
    <property type="entry name" value="EsxAB dimer-like"/>
    <property type="match status" value="1"/>
</dbReference>
<evidence type="ECO:0000313" key="3">
    <source>
        <dbReference type="EMBL" id="SER27585.1"/>
    </source>
</evidence>
<reference evidence="4" key="1">
    <citation type="submission" date="2016-10" db="EMBL/GenBank/DDBJ databases">
        <authorList>
            <person name="Varghese N."/>
            <person name="Submissions S."/>
        </authorList>
    </citation>
    <scope>NUCLEOTIDE SEQUENCE [LARGE SCALE GENOMIC DNA]</scope>
    <source>
        <strain evidence="4">DSM 44260</strain>
    </source>
</reference>
<accession>A0A1H9MVZ0</accession>
<dbReference type="Proteomes" id="UP000199051">
    <property type="component" value="Unassembled WGS sequence"/>
</dbReference>
<keyword evidence="4" id="KW-1185">Reference proteome</keyword>
<feature type="region of interest" description="Disordered" evidence="1">
    <location>
        <begin position="482"/>
        <end position="504"/>
    </location>
</feature>
<dbReference type="Pfam" id="PF25547">
    <property type="entry name" value="WXG100_2"/>
    <property type="match status" value="1"/>
</dbReference>
<protein>
    <submittedName>
        <fullName evidence="3">WXG100 family type VII secretion target</fullName>
    </submittedName>
</protein>
<name>A0A1H9MVZ0_9PSEU</name>
<dbReference type="InterPro" id="IPR057746">
    <property type="entry name" value="CpnT-like_N"/>
</dbReference>
<gene>
    <name evidence="3" type="ORF">SAMN04487818_102354</name>
</gene>
<proteinExistence type="predicted"/>
<evidence type="ECO:0000313" key="4">
    <source>
        <dbReference type="Proteomes" id="UP000199051"/>
    </source>
</evidence>
<dbReference type="RefSeq" id="WP_092775278.1">
    <property type="nucleotide sequence ID" value="NZ_FOGI01000002.1"/>
</dbReference>
<dbReference type="EMBL" id="FOGI01000002">
    <property type="protein sequence ID" value="SER27585.1"/>
    <property type="molecule type" value="Genomic_DNA"/>
</dbReference>
<dbReference type="STRING" id="155974.SAMN04487818_102354"/>
<dbReference type="AlphaFoldDB" id="A0A1H9MVZ0"/>
<feature type="domain" description="Outer membrane channel protein CpnT-like N-terminal" evidence="2">
    <location>
        <begin position="195"/>
        <end position="321"/>
    </location>
</feature>
<dbReference type="Gene3D" id="1.10.287.1060">
    <property type="entry name" value="ESAT-6-like"/>
    <property type="match status" value="1"/>
</dbReference>
<sequence>MTGMNIAGDTLRAHAVGSRGQAENFTGLARLLEQARVHDECFGPLGRPMAATYFTSLRECQDMAGKASAYLTQIAEALDESAAAYGATDTDNASGLRSAGQGVGSFGDLNSAGDANRDDYLDQVGNRGSTWADAGDKLQDAGSPAEAGFALVNARMEQLAAIASPGQALVDNGLGFLISLAISPLIEFVLEPAVGDPEQMRSTAKGWEKVSNWLEQVAVREQERAAATSSGWQGEAGDAFRAEMAEFADGARALGGDIATLTTVLETAADIFDTFVQVVIDIIQEFVLGLIVEWLAALAASWITAGTSIAAETGLTAAQVAVTKTRLGTEVAKLLHRLKPLITHLEDALVRIRSNKIVEAALKKVGKVTDIPWAGGVIGRKLDRANPALGYIRNHTDDLATTTPNNIIGKRTFTKDREVILGEDGKPVALSGEKALAQRVVTTSLGYLGLSGTTDIGRVTMHGVLENLPGAAVEWGLKRAEDHVDDPSTSDERRAAEDRGFTVD</sequence>
<evidence type="ECO:0000259" key="2">
    <source>
        <dbReference type="Pfam" id="PF25547"/>
    </source>
</evidence>
<dbReference type="InterPro" id="IPR036689">
    <property type="entry name" value="ESAT-6-like_sf"/>
</dbReference>
<evidence type="ECO:0000256" key="1">
    <source>
        <dbReference type="SAM" id="MobiDB-lite"/>
    </source>
</evidence>
<organism evidence="3 4">
    <name type="scientific">Actinokineospora terrae</name>
    <dbReference type="NCBI Taxonomy" id="155974"/>
    <lineage>
        <taxon>Bacteria</taxon>
        <taxon>Bacillati</taxon>
        <taxon>Actinomycetota</taxon>
        <taxon>Actinomycetes</taxon>
        <taxon>Pseudonocardiales</taxon>
        <taxon>Pseudonocardiaceae</taxon>
        <taxon>Actinokineospora</taxon>
    </lineage>
</organism>